<dbReference type="Proteomes" id="UP000799640">
    <property type="component" value="Unassembled WGS sequence"/>
</dbReference>
<evidence type="ECO:0000313" key="3">
    <source>
        <dbReference type="EMBL" id="KAF2395906.1"/>
    </source>
</evidence>
<accession>A0A6G1HJ76</accession>
<protein>
    <submittedName>
        <fullName evidence="3">Short-chain dehydrogenases/reductase</fullName>
    </submittedName>
</protein>
<evidence type="ECO:0000256" key="2">
    <source>
        <dbReference type="SAM" id="SignalP"/>
    </source>
</evidence>
<evidence type="ECO:0000256" key="1">
    <source>
        <dbReference type="ARBA" id="ARBA00023002"/>
    </source>
</evidence>
<organism evidence="3 4">
    <name type="scientific">Trichodelitschia bisporula</name>
    <dbReference type="NCBI Taxonomy" id="703511"/>
    <lineage>
        <taxon>Eukaryota</taxon>
        <taxon>Fungi</taxon>
        <taxon>Dikarya</taxon>
        <taxon>Ascomycota</taxon>
        <taxon>Pezizomycotina</taxon>
        <taxon>Dothideomycetes</taxon>
        <taxon>Dothideomycetes incertae sedis</taxon>
        <taxon>Phaeotrichales</taxon>
        <taxon>Phaeotrichaceae</taxon>
        <taxon>Trichodelitschia</taxon>
    </lineage>
</organism>
<feature type="signal peptide" evidence="2">
    <location>
        <begin position="1"/>
        <end position="23"/>
    </location>
</feature>
<keyword evidence="4" id="KW-1185">Reference proteome</keyword>
<dbReference type="PANTHER" id="PTHR47534:SF3">
    <property type="entry name" value="ALCOHOL DEHYDROGENASE-LIKE C-TERMINAL DOMAIN-CONTAINING PROTEIN"/>
    <property type="match status" value="1"/>
</dbReference>
<dbReference type="OrthoDB" id="2898509at2759"/>
<dbReference type="GO" id="GO:0016491">
    <property type="term" value="F:oxidoreductase activity"/>
    <property type="evidence" value="ECO:0007669"/>
    <property type="project" value="UniProtKB-KW"/>
</dbReference>
<dbReference type="Gene3D" id="3.40.50.720">
    <property type="entry name" value="NAD(P)-binding Rossmann-like Domain"/>
    <property type="match status" value="1"/>
</dbReference>
<evidence type="ECO:0000313" key="4">
    <source>
        <dbReference type="Proteomes" id="UP000799640"/>
    </source>
</evidence>
<gene>
    <name evidence="3" type="ORF">EJ06DRAFT_534590</name>
</gene>
<dbReference type="InterPro" id="IPR002347">
    <property type="entry name" value="SDR_fam"/>
</dbReference>
<keyword evidence="2" id="KW-0732">Signal</keyword>
<sequence>MPSPSSIIILTSILTALISLFLALRPLYTETETMTSLQQIRAQLPDIQRLGPGLVGVFVGATGGICEHTAREFARHAASPRIYIIGRNATAGTALVSEFQTLNSGASVQFIQSDVSLLRNVDAVCAEISAKESKINLLMLSAGIMTLSRDETTEGIDRKLALHYYSRVRFTQNLLPLLRAATDSPLARIVSVLGGGYEWAASRIDPNNLDLKTGYGVSAAAGYATTMQTLAWWHLAADPANKGISFLHLQPGGVNTGLAKKSFGPVVGGILNGLFTLIPSKYASTPEVAGERTAFVAALAKVGDGARLVARDGAETGDAKVLKGLKEAGLEEKVWAHTEEVFKGIE</sequence>
<dbReference type="InterPro" id="IPR052228">
    <property type="entry name" value="Sec_Metab_Biosynth_Oxidored"/>
</dbReference>
<feature type="chain" id="PRO_5026102496" evidence="2">
    <location>
        <begin position="24"/>
        <end position="346"/>
    </location>
</feature>
<dbReference type="InterPro" id="IPR036291">
    <property type="entry name" value="NAD(P)-bd_dom_sf"/>
</dbReference>
<dbReference type="SUPFAM" id="SSF51735">
    <property type="entry name" value="NAD(P)-binding Rossmann-fold domains"/>
    <property type="match status" value="1"/>
</dbReference>
<name>A0A6G1HJ76_9PEZI</name>
<keyword evidence="1" id="KW-0560">Oxidoreductase</keyword>
<dbReference type="EMBL" id="ML996710">
    <property type="protein sequence ID" value="KAF2395906.1"/>
    <property type="molecule type" value="Genomic_DNA"/>
</dbReference>
<proteinExistence type="predicted"/>
<reference evidence="3" key="1">
    <citation type="journal article" date="2020" name="Stud. Mycol.">
        <title>101 Dothideomycetes genomes: a test case for predicting lifestyles and emergence of pathogens.</title>
        <authorList>
            <person name="Haridas S."/>
            <person name="Albert R."/>
            <person name="Binder M."/>
            <person name="Bloem J."/>
            <person name="Labutti K."/>
            <person name="Salamov A."/>
            <person name="Andreopoulos B."/>
            <person name="Baker S."/>
            <person name="Barry K."/>
            <person name="Bills G."/>
            <person name="Bluhm B."/>
            <person name="Cannon C."/>
            <person name="Castanera R."/>
            <person name="Culley D."/>
            <person name="Daum C."/>
            <person name="Ezra D."/>
            <person name="Gonzalez J."/>
            <person name="Henrissat B."/>
            <person name="Kuo A."/>
            <person name="Liang C."/>
            <person name="Lipzen A."/>
            <person name="Lutzoni F."/>
            <person name="Magnuson J."/>
            <person name="Mondo S."/>
            <person name="Nolan M."/>
            <person name="Ohm R."/>
            <person name="Pangilinan J."/>
            <person name="Park H.-J."/>
            <person name="Ramirez L."/>
            <person name="Alfaro M."/>
            <person name="Sun H."/>
            <person name="Tritt A."/>
            <person name="Yoshinaga Y."/>
            <person name="Zwiers L.-H."/>
            <person name="Turgeon B."/>
            <person name="Goodwin S."/>
            <person name="Spatafora J."/>
            <person name="Crous P."/>
            <person name="Grigoriev I."/>
        </authorList>
    </citation>
    <scope>NUCLEOTIDE SEQUENCE</scope>
    <source>
        <strain evidence="3">CBS 262.69</strain>
    </source>
</reference>
<dbReference type="AlphaFoldDB" id="A0A6G1HJ76"/>
<dbReference type="Pfam" id="PF00106">
    <property type="entry name" value="adh_short"/>
    <property type="match status" value="1"/>
</dbReference>
<dbReference type="PANTHER" id="PTHR47534">
    <property type="entry name" value="YALI0E05731P"/>
    <property type="match status" value="1"/>
</dbReference>